<accession>B9XL98</accession>
<dbReference type="STRING" id="320771.Cflav_PD2293"/>
<dbReference type="AlphaFoldDB" id="B9XL98"/>
<dbReference type="OrthoDB" id="661552at2"/>
<comment type="caution">
    <text evidence="1">The sequence shown here is derived from an EMBL/GenBank/DDBJ whole genome shotgun (WGS) entry which is preliminary data.</text>
</comment>
<sequence>MPSGFVLTVLTDEKYSTYQQREDQAFYNLLQVLKSRLDYNLVVQHPILFESLTVTNDDACMRELRERIKWALSELEVLKTTDSKAKALKAWKKVFNTDYFDDWIEENNANCSVVIANEEPTGPVLKAGGGRFG</sequence>
<proteinExistence type="predicted"/>
<evidence type="ECO:0000313" key="2">
    <source>
        <dbReference type="Proteomes" id="UP000003688"/>
    </source>
</evidence>
<reference evidence="1 2" key="1">
    <citation type="journal article" date="2011" name="J. Bacteriol.">
        <title>Genome sequence of 'Pedosphaera parvula' Ellin514, an aerobic Verrucomicrobial isolate from pasture soil.</title>
        <authorList>
            <person name="Kant R."/>
            <person name="van Passel M.W."/>
            <person name="Sangwan P."/>
            <person name="Palva A."/>
            <person name="Lucas S."/>
            <person name="Copeland A."/>
            <person name="Lapidus A."/>
            <person name="Glavina Del Rio T."/>
            <person name="Dalin E."/>
            <person name="Tice H."/>
            <person name="Bruce D."/>
            <person name="Goodwin L."/>
            <person name="Pitluck S."/>
            <person name="Chertkov O."/>
            <person name="Larimer F.W."/>
            <person name="Land M.L."/>
            <person name="Hauser L."/>
            <person name="Brettin T.S."/>
            <person name="Detter J.C."/>
            <person name="Han S."/>
            <person name="de Vos W.M."/>
            <person name="Janssen P.H."/>
            <person name="Smidt H."/>
        </authorList>
    </citation>
    <scope>NUCLEOTIDE SEQUENCE [LARGE SCALE GENOMIC DNA]</scope>
    <source>
        <strain evidence="1 2">Ellin514</strain>
    </source>
</reference>
<dbReference type="RefSeq" id="WP_007416589.1">
    <property type="nucleotide sequence ID" value="NZ_ABOX02000028.1"/>
</dbReference>
<protein>
    <submittedName>
        <fullName evidence="1">Uncharacterized protein</fullName>
    </submittedName>
</protein>
<keyword evidence="2" id="KW-1185">Reference proteome</keyword>
<dbReference type="Proteomes" id="UP000003688">
    <property type="component" value="Unassembled WGS sequence"/>
</dbReference>
<evidence type="ECO:0000313" key="1">
    <source>
        <dbReference type="EMBL" id="EEF59449.1"/>
    </source>
</evidence>
<gene>
    <name evidence="1" type="ORF">Cflav_PD2293</name>
</gene>
<dbReference type="EMBL" id="ABOX02000028">
    <property type="protein sequence ID" value="EEF59449.1"/>
    <property type="molecule type" value="Genomic_DNA"/>
</dbReference>
<name>B9XL98_PEDPL</name>
<organism evidence="1 2">
    <name type="scientific">Pedosphaera parvula (strain Ellin514)</name>
    <dbReference type="NCBI Taxonomy" id="320771"/>
    <lineage>
        <taxon>Bacteria</taxon>
        <taxon>Pseudomonadati</taxon>
        <taxon>Verrucomicrobiota</taxon>
        <taxon>Pedosphaerae</taxon>
        <taxon>Pedosphaerales</taxon>
        <taxon>Pedosphaeraceae</taxon>
        <taxon>Pedosphaera</taxon>
    </lineage>
</organism>